<dbReference type="AlphaFoldDB" id="A0AAD5AGH0"/>
<dbReference type="PANTHER" id="PTHR40240">
    <property type="entry name" value="PLEXUS, ISOFORM A"/>
    <property type="match status" value="1"/>
</dbReference>
<accession>A0AAD5AGH0</accession>
<feature type="compositionally biased region" description="Basic and acidic residues" evidence="1">
    <location>
        <begin position="135"/>
        <end position="149"/>
    </location>
</feature>
<evidence type="ECO:0000256" key="1">
    <source>
        <dbReference type="SAM" id="MobiDB-lite"/>
    </source>
</evidence>
<dbReference type="EMBL" id="MU551741">
    <property type="protein sequence ID" value="KAI5616283.1"/>
    <property type="molecule type" value="Genomic_DNA"/>
</dbReference>
<feature type="compositionally biased region" description="Polar residues" evidence="1">
    <location>
        <begin position="239"/>
        <end position="253"/>
    </location>
</feature>
<feature type="compositionally biased region" description="Basic and acidic residues" evidence="1">
    <location>
        <begin position="192"/>
        <end position="204"/>
    </location>
</feature>
<evidence type="ECO:0000313" key="3">
    <source>
        <dbReference type="Proteomes" id="UP001205998"/>
    </source>
</evidence>
<keyword evidence="3" id="KW-1185">Reference proteome</keyword>
<reference evidence="2" key="1">
    <citation type="submission" date="2018-07" db="EMBL/GenBank/DDBJ databases">
        <title>Comparative genomics of catfishes provides insights into carnivory and benthic adaptation.</title>
        <authorList>
            <person name="Zhang Y."/>
            <person name="Wang D."/>
            <person name="Peng Z."/>
            <person name="Zheng S."/>
            <person name="Shao F."/>
            <person name="Tao W."/>
        </authorList>
    </citation>
    <scope>NUCLEOTIDE SEQUENCE</scope>
    <source>
        <strain evidence="2">Chongqing</strain>
    </source>
</reference>
<comment type="caution">
    <text evidence="2">The sequence shown here is derived from an EMBL/GenBank/DDBJ whole genome shotgun (WGS) entry which is preliminary data.</text>
</comment>
<dbReference type="PANTHER" id="PTHR40240:SF1">
    <property type="entry name" value="PLEXUS, ISOFORM A"/>
    <property type="match status" value="1"/>
</dbReference>
<name>A0AAD5AGH0_SILAS</name>
<feature type="region of interest" description="Disordered" evidence="1">
    <location>
        <begin position="783"/>
        <end position="848"/>
    </location>
</feature>
<feature type="compositionally biased region" description="Basic and acidic residues" evidence="1">
    <location>
        <begin position="834"/>
        <end position="847"/>
    </location>
</feature>
<gene>
    <name evidence="2" type="ORF">C0J50_24120</name>
</gene>
<protein>
    <submittedName>
        <fullName evidence="2">Genetic suppressor element 1 isoform X2</fullName>
    </submittedName>
</protein>
<sequence>MNEAGDQEAAAVPRKHRLMSAVHGGASPGGLTCRPGRVPNGVALVHCFVCGSGVTPGKELQLQVKHRHGSAPFFPFLHGQEPAPGAAEVGADGHALVCAVCHCFLREQWNAFERSRTPLDKRVYWLKRPHQCDARRAPRDWNATRDADARPSASGHDGDGDESDFSSFSDNEHASDQDSDMGERIGGGIQIGEEKEKSLKFPPRACKDARDAEKLESARMNHVALSRLHGNLARPESPSADTPTQDMQGRRSGWNSRLQQLLFGPGEDFRSHEHAKEAGLNQLCDSDASDGNEINVTSDEDHEDVRRVMDRHVCYICSSRLLPNIRFEVCVQKQERATSEPFFPFLWLHTPPPDALPISPGGRTLVCASCHASLMQQWQSFELADVPVLQRLYVVPVNVDGTTSPNMDGIKIRPLSSVHPPRNACYLCGQDCAQDIRVAYSRAGVGKARGAMYFPFINLLPCPPNAQSMRDGQVHCCSTCYTILEDIWAAYRLCLSEELITSVSTFLGRYHHTTTTSGGVSSSLVRTHESIPASLHHTSVCYLCGMELSGGTEHQLHVNPPGRCGEKEPFFPFLTVHTPAPRARPADATGLVAACLLCYHDLLAQWAQHEAAGSGPSSSPWSRQYSCESFVCFFCRQEKRRALGLRAVNVARLPVFLYAPRVRHTLVVDDGKQLTIGSCVECKSMVLAGQNMHQDGNLDHGRPAGTKQKGPFAQQIAFCSVTLAHDALELFSAPPLPPPLFSPQPSQPPGLMLVQLVVSGSADPSRLITLHLDAVVSESCREEDVAMQSSTAEEPAGSSKEDARHPATPLREVSKHVGAPSRDSGINITSSRLSNDDRDRSPSRESSSHTTVFSSLIIHVPMILWAVHSAPGQPLRCGHHSTLFLSICQPKASRIQGVLWRFPRKTTIRCICV</sequence>
<dbReference type="Proteomes" id="UP001205998">
    <property type="component" value="Unassembled WGS sequence"/>
</dbReference>
<organism evidence="2 3">
    <name type="scientific">Silurus asotus</name>
    <name type="common">Amur catfish</name>
    <name type="synonym">Parasilurus asotus</name>
    <dbReference type="NCBI Taxonomy" id="30991"/>
    <lineage>
        <taxon>Eukaryota</taxon>
        <taxon>Metazoa</taxon>
        <taxon>Chordata</taxon>
        <taxon>Craniata</taxon>
        <taxon>Vertebrata</taxon>
        <taxon>Euteleostomi</taxon>
        <taxon>Actinopterygii</taxon>
        <taxon>Neopterygii</taxon>
        <taxon>Teleostei</taxon>
        <taxon>Ostariophysi</taxon>
        <taxon>Siluriformes</taxon>
        <taxon>Siluridae</taxon>
        <taxon>Silurus</taxon>
    </lineage>
</organism>
<feature type="region of interest" description="Disordered" evidence="1">
    <location>
        <begin position="135"/>
        <end position="204"/>
    </location>
</feature>
<feature type="region of interest" description="Disordered" evidence="1">
    <location>
        <begin position="231"/>
        <end position="253"/>
    </location>
</feature>
<proteinExistence type="predicted"/>
<evidence type="ECO:0000313" key="2">
    <source>
        <dbReference type="EMBL" id="KAI5616283.1"/>
    </source>
</evidence>